<reference evidence="2" key="2">
    <citation type="submission" date="2022-01" db="EMBL/GenBank/DDBJ databases">
        <authorList>
            <person name="Yamashiro T."/>
            <person name="Shiraishi A."/>
            <person name="Satake H."/>
            <person name="Nakayama K."/>
        </authorList>
    </citation>
    <scope>NUCLEOTIDE SEQUENCE</scope>
</reference>
<keyword evidence="3" id="KW-1185">Reference proteome</keyword>
<gene>
    <name evidence="2" type="ORF">Tco_0875080</name>
</gene>
<dbReference type="Proteomes" id="UP001151760">
    <property type="component" value="Unassembled WGS sequence"/>
</dbReference>
<dbReference type="EMBL" id="BQNB010013469">
    <property type="protein sequence ID" value="GJT16374.1"/>
    <property type="molecule type" value="Genomic_DNA"/>
</dbReference>
<organism evidence="2 3">
    <name type="scientific">Tanacetum coccineum</name>
    <dbReference type="NCBI Taxonomy" id="301880"/>
    <lineage>
        <taxon>Eukaryota</taxon>
        <taxon>Viridiplantae</taxon>
        <taxon>Streptophyta</taxon>
        <taxon>Embryophyta</taxon>
        <taxon>Tracheophyta</taxon>
        <taxon>Spermatophyta</taxon>
        <taxon>Magnoliopsida</taxon>
        <taxon>eudicotyledons</taxon>
        <taxon>Gunneridae</taxon>
        <taxon>Pentapetalae</taxon>
        <taxon>asterids</taxon>
        <taxon>campanulids</taxon>
        <taxon>Asterales</taxon>
        <taxon>Asteraceae</taxon>
        <taxon>Asteroideae</taxon>
        <taxon>Anthemideae</taxon>
        <taxon>Anthemidinae</taxon>
        <taxon>Tanacetum</taxon>
    </lineage>
</organism>
<feature type="region of interest" description="Disordered" evidence="1">
    <location>
        <begin position="100"/>
        <end position="152"/>
    </location>
</feature>
<sequence length="152" mass="16919">MLKGFQKSLLISIKEVTPLTGRISYGCNVKERRENPLICSFQVSEHGKAEEGGATERLSDATKVTKPKAAKYEGVPIVEDLPILMKKQYLQRALELSLKEQAERTQGPARPVVLREPDSGKYQPLPELPLIDCETESDEEVPVINAEDQDEG</sequence>
<protein>
    <submittedName>
        <fullName evidence="2">Uncharacterized protein</fullName>
    </submittedName>
</protein>
<evidence type="ECO:0000313" key="2">
    <source>
        <dbReference type="EMBL" id="GJT16374.1"/>
    </source>
</evidence>
<evidence type="ECO:0000313" key="3">
    <source>
        <dbReference type="Proteomes" id="UP001151760"/>
    </source>
</evidence>
<name>A0ABQ5BU47_9ASTR</name>
<evidence type="ECO:0000256" key="1">
    <source>
        <dbReference type="SAM" id="MobiDB-lite"/>
    </source>
</evidence>
<reference evidence="2" key="1">
    <citation type="journal article" date="2022" name="Int. J. Mol. Sci.">
        <title>Draft Genome of Tanacetum Coccineum: Genomic Comparison of Closely Related Tanacetum-Family Plants.</title>
        <authorList>
            <person name="Yamashiro T."/>
            <person name="Shiraishi A."/>
            <person name="Nakayama K."/>
            <person name="Satake H."/>
        </authorList>
    </citation>
    <scope>NUCLEOTIDE SEQUENCE</scope>
</reference>
<feature type="compositionally biased region" description="Acidic residues" evidence="1">
    <location>
        <begin position="133"/>
        <end position="152"/>
    </location>
</feature>
<proteinExistence type="predicted"/>
<accession>A0ABQ5BU47</accession>
<comment type="caution">
    <text evidence="2">The sequence shown here is derived from an EMBL/GenBank/DDBJ whole genome shotgun (WGS) entry which is preliminary data.</text>
</comment>